<protein>
    <submittedName>
        <fullName evidence="3">Uncharacterized protein</fullName>
    </submittedName>
</protein>
<evidence type="ECO:0000256" key="1">
    <source>
        <dbReference type="SAM" id="MobiDB-lite"/>
    </source>
</evidence>
<feature type="region of interest" description="Disordered" evidence="1">
    <location>
        <begin position="50"/>
        <end position="72"/>
    </location>
</feature>
<proteinExistence type="predicted"/>
<keyword evidence="2" id="KW-0472">Membrane</keyword>
<keyword evidence="2" id="KW-0812">Transmembrane</keyword>
<accession>A0A0F8WMW6</accession>
<name>A0A0F8WMW6_9ZZZZ</name>
<dbReference type="EMBL" id="LAZR01064180">
    <property type="protein sequence ID" value="KKK58033.1"/>
    <property type="molecule type" value="Genomic_DNA"/>
</dbReference>
<dbReference type="AlphaFoldDB" id="A0A0F8WMW6"/>
<evidence type="ECO:0000313" key="3">
    <source>
        <dbReference type="EMBL" id="KKK58033.1"/>
    </source>
</evidence>
<organism evidence="3">
    <name type="scientific">marine sediment metagenome</name>
    <dbReference type="NCBI Taxonomy" id="412755"/>
    <lineage>
        <taxon>unclassified sequences</taxon>
        <taxon>metagenomes</taxon>
        <taxon>ecological metagenomes</taxon>
    </lineage>
</organism>
<reference evidence="3" key="1">
    <citation type="journal article" date="2015" name="Nature">
        <title>Complex archaea that bridge the gap between prokaryotes and eukaryotes.</title>
        <authorList>
            <person name="Spang A."/>
            <person name="Saw J.H."/>
            <person name="Jorgensen S.L."/>
            <person name="Zaremba-Niedzwiedzka K."/>
            <person name="Martijn J."/>
            <person name="Lind A.E."/>
            <person name="van Eijk R."/>
            <person name="Schleper C."/>
            <person name="Guy L."/>
            <person name="Ettema T.J."/>
        </authorList>
    </citation>
    <scope>NUCLEOTIDE SEQUENCE</scope>
</reference>
<sequence>MNIKLYFAIDAVLKAVFIRTLGDTMEVLVSVGCLLLLGLAWVFGYLNERESPPDKEEHAENDRSGEVFPGDR</sequence>
<feature type="transmembrane region" description="Helical" evidence="2">
    <location>
        <begin position="27"/>
        <end position="46"/>
    </location>
</feature>
<comment type="caution">
    <text evidence="3">The sequence shown here is derived from an EMBL/GenBank/DDBJ whole genome shotgun (WGS) entry which is preliminary data.</text>
</comment>
<gene>
    <name evidence="3" type="ORF">LCGC14_3048520</name>
</gene>
<keyword evidence="2" id="KW-1133">Transmembrane helix</keyword>
<evidence type="ECO:0000256" key="2">
    <source>
        <dbReference type="SAM" id="Phobius"/>
    </source>
</evidence>